<dbReference type="AlphaFoldDB" id="A0A6J4U314"/>
<name>A0A6J4U314_9BACT</name>
<feature type="region of interest" description="Disordered" evidence="1">
    <location>
        <begin position="1"/>
        <end position="84"/>
    </location>
</feature>
<protein>
    <submittedName>
        <fullName evidence="2">Uncharacterized protein</fullName>
    </submittedName>
</protein>
<feature type="compositionally biased region" description="Basic residues" evidence="1">
    <location>
        <begin position="56"/>
        <end position="71"/>
    </location>
</feature>
<feature type="compositionally biased region" description="Low complexity" evidence="1">
    <location>
        <begin position="146"/>
        <end position="168"/>
    </location>
</feature>
<feature type="compositionally biased region" description="Basic and acidic residues" evidence="1">
    <location>
        <begin position="175"/>
        <end position="189"/>
    </location>
</feature>
<sequence length="238" mass="25932">DRRGSRARAYQALPRGPRPGGDRPRRGTGGDRRPPWPQRRREEHADAHPRDDGLARRRQRPRRRLRRRHPVAGRPALVRPRPRRRAILVLAPERSPESRVLRRALRAVAPGGSRTGRRATGRGRARGRGRPALRWLLDRDADAAVAGTGDPARAAGPAAGRADAQPRPGRGRRLPATDRRVGPGPEHGHPLHHPRSARGLGDRFPGGRAGRGARRGQAAGRDGARGARAGAAGCRRPV</sequence>
<accession>A0A6J4U314</accession>
<feature type="non-terminal residue" evidence="2">
    <location>
        <position position="1"/>
    </location>
</feature>
<proteinExistence type="predicted"/>
<feature type="non-terminal residue" evidence="2">
    <location>
        <position position="238"/>
    </location>
</feature>
<evidence type="ECO:0000256" key="1">
    <source>
        <dbReference type="SAM" id="MobiDB-lite"/>
    </source>
</evidence>
<organism evidence="2">
    <name type="scientific">uncultured Thermomicrobiales bacterium</name>
    <dbReference type="NCBI Taxonomy" id="1645740"/>
    <lineage>
        <taxon>Bacteria</taxon>
        <taxon>Pseudomonadati</taxon>
        <taxon>Thermomicrobiota</taxon>
        <taxon>Thermomicrobia</taxon>
        <taxon>Thermomicrobiales</taxon>
        <taxon>environmental samples</taxon>
    </lineage>
</organism>
<dbReference type="EMBL" id="CADCWE010000106">
    <property type="protein sequence ID" value="CAA9539104.1"/>
    <property type="molecule type" value="Genomic_DNA"/>
</dbReference>
<gene>
    <name evidence="2" type="ORF">AVDCRST_MAG73-1724</name>
</gene>
<feature type="compositionally biased region" description="Basic residues" evidence="1">
    <location>
        <begin position="115"/>
        <end position="131"/>
    </location>
</feature>
<reference evidence="2" key="1">
    <citation type="submission" date="2020-02" db="EMBL/GenBank/DDBJ databases">
        <authorList>
            <person name="Meier V. D."/>
        </authorList>
    </citation>
    <scope>NUCLEOTIDE SEQUENCE</scope>
    <source>
        <strain evidence="2">AVDCRST_MAG73</strain>
    </source>
</reference>
<feature type="compositionally biased region" description="Low complexity" evidence="1">
    <location>
        <begin position="215"/>
        <end position="238"/>
    </location>
</feature>
<feature type="region of interest" description="Disordered" evidence="1">
    <location>
        <begin position="106"/>
        <end position="238"/>
    </location>
</feature>
<evidence type="ECO:0000313" key="2">
    <source>
        <dbReference type="EMBL" id="CAA9539104.1"/>
    </source>
</evidence>
<feature type="compositionally biased region" description="Basic and acidic residues" evidence="1">
    <location>
        <begin position="20"/>
        <end position="55"/>
    </location>
</feature>